<dbReference type="EMBL" id="OUUW01000011">
    <property type="protein sequence ID" value="SPP86453.1"/>
    <property type="molecule type" value="Genomic_DNA"/>
</dbReference>
<keyword evidence="4" id="KW-0732">Signal</keyword>
<dbReference type="InterPro" id="IPR018000">
    <property type="entry name" value="Neurotransmitter_ion_chnl_CS"/>
</dbReference>
<dbReference type="Pfam" id="PF02931">
    <property type="entry name" value="Neur_chan_LBD"/>
    <property type="match status" value="1"/>
</dbReference>
<dbReference type="InterPro" id="IPR001390">
    <property type="entry name" value="GABAAa_rcpt"/>
</dbReference>
<keyword evidence="23" id="KW-1185">Reference proteome</keyword>
<feature type="compositionally biased region" description="Polar residues" evidence="19">
    <location>
        <begin position="15"/>
        <end position="24"/>
    </location>
</feature>
<dbReference type="PANTHER" id="PTHR18945">
    <property type="entry name" value="NEUROTRANSMITTER GATED ION CHANNEL"/>
    <property type="match status" value="1"/>
</dbReference>
<evidence type="ECO:0000256" key="1">
    <source>
        <dbReference type="ARBA" id="ARBA00022448"/>
    </source>
</evidence>
<dbReference type="InterPro" id="IPR036734">
    <property type="entry name" value="Neur_chan_lig-bd_sf"/>
</dbReference>
<dbReference type="GO" id="GO:0005230">
    <property type="term" value="F:extracellular ligand-gated monoatomic ion channel activity"/>
    <property type="evidence" value="ECO:0007669"/>
    <property type="project" value="InterPro"/>
</dbReference>
<sequence length="536" mass="62009">MFGNQRSQPHEKATNESQSNNQNRVARVVSTDMLSRNISIILENLLKRYEQSQLPTHGQGIPTVVQTNILIRSMGPVSELDMEYSMDCYFRQYWRDRRLSFKGPIKSLSLSIKMLDKIWRPDTYFYNGKHSHIHTITVPNKLLRLDQDGGILYSMRLTIKATCPMELKNFPMDRQSCPLIIGSYGYTNQQLVYEWKNQDDAVSFVPGMTLNQFDLIGMMHRNFTSTRREGDFSVLHVAFNLKRHTGYFLIQVYVPCILIVVLSWVSFWIHREATSDRVGLCVTAVLTLSTISLDSRTDLPKVKYATALDWFLLMSFLYCIATLLEFAGVHYFTKLGSGEIPRLEEHLENIRKNNMPPAHVIEANEEISDDDLEDGDSDDVSEQMNSENDICICSEHDNIRFESAESLPIALDDTDFRKRNDLTCPIFNHPTYIFPKTSSRATTMERTTQTEPPVASRMRQIWLCLKSDQKFRKQRERDAAAEKTEQGRNVSYVNSVSLIDRIARIAFPMSFALFNLLYWLAYGMYKKEFSWSTIKT</sequence>
<evidence type="ECO:0000256" key="8">
    <source>
        <dbReference type="ARBA" id="ARBA00023136"/>
    </source>
</evidence>
<evidence type="ECO:0000256" key="7">
    <source>
        <dbReference type="ARBA" id="ARBA00023065"/>
    </source>
</evidence>
<feature type="transmembrane region" description="Helical" evidence="18">
    <location>
        <begin position="247"/>
        <end position="269"/>
    </location>
</feature>
<gene>
    <name evidence="22" type="ORF">DGUA_6G008640</name>
</gene>
<keyword evidence="10 22" id="KW-0675">Receptor</keyword>
<evidence type="ECO:0000256" key="18">
    <source>
        <dbReference type="RuleBase" id="RU000687"/>
    </source>
</evidence>
<keyword evidence="3 18" id="KW-0812">Transmembrane</keyword>
<evidence type="ECO:0000313" key="22">
    <source>
        <dbReference type="EMBL" id="SPP86453.1"/>
    </source>
</evidence>
<dbReference type="OMA" id="QRNTGYF"/>
<dbReference type="FunFam" id="1.20.58.390:FF:000065">
    <property type="entry name" value="GABA-gated ion channel"/>
    <property type="match status" value="1"/>
</dbReference>
<dbReference type="SUPFAM" id="SSF63712">
    <property type="entry name" value="Nicotinic receptor ligand binding domain-like"/>
    <property type="match status" value="1"/>
</dbReference>
<dbReference type="Proteomes" id="UP000268350">
    <property type="component" value="Unassembled WGS sequence"/>
</dbReference>
<dbReference type="GO" id="GO:0004890">
    <property type="term" value="F:GABA-A receptor activity"/>
    <property type="evidence" value="ECO:0007669"/>
    <property type="project" value="InterPro"/>
</dbReference>
<dbReference type="GO" id="GO:0099095">
    <property type="term" value="F:ligand-gated monoatomic anion channel activity"/>
    <property type="evidence" value="ECO:0007669"/>
    <property type="project" value="UniProtKB-ARBA"/>
</dbReference>
<evidence type="ECO:0000256" key="9">
    <source>
        <dbReference type="ARBA" id="ARBA00023157"/>
    </source>
</evidence>
<evidence type="ECO:0000256" key="14">
    <source>
        <dbReference type="ARBA" id="ARBA00023257"/>
    </source>
</evidence>
<keyword evidence="11" id="KW-0869">Chloride channel</keyword>
<keyword evidence="8 18" id="KW-0472">Membrane</keyword>
<evidence type="ECO:0000256" key="12">
    <source>
        <dbReference type="ARBA" id="ARBA00023180"/>
    </source>
</evidence>
<dbReference type="FunFam" id="2.70.170.10:FF:000003">
    <property type="entry name" value="Putative gamma-aminobutyric acid receptor subunit gamma-2"/>
    <property type="match status" value="1"/>
</dbReference>
<keyword evidence="16 18" id="KW-0407">Ion channel</keyword>
<evidence type="ECO:0000256" key="13">
    <source>
        <dbReference type="ARBA" id="ARBA00023214"/>
    </source>
</evidence>
<keyword evidence="2" id="KW-1003">Cell membrane</keyword>
<dbReference type="CDD" id="cd19049">
    <property type="entry name" value="LGIC_TM_anion"/>
    <property type="match status" value="1"/>
</dbReference>
<dbReference type="InterPro" id="IPR006201">
    <property type="entry name" value="Neur_channel"/>
</dbReference>
<evidence type="ECO:0000256" key="5">
    <source>
        <dbReference type="ARBA" id="ARBA00022989"/>
    </source>
</evidence>
<evidence type="ECO:0000256" key="4">
    <source>
        <dbReference type="ARBA" id="ARBA00022729"/>
    </source>
</evidence>
<feature type="domain" description="Neurotransmitter-gated ion-channel ligand-binding" evidence="20">
    <location>
        <begin position="41"/>
        <end position="244"/>
    </location>
</feature>
<dbReference type="GO" id="GO:0034707">
    <property type="term" value="C:chloride channel complex"/>
    <property type="evidence" value="ECO:0007669"/>
    <property type="project" value="UniProtKB-KW"/>
</dbReference>
<dbReference type="GO" id="GO:0045211">
    <property type="term" value="C:postsynaptic membrane"/>
    <property type="evidence" value="ECO:0007669"/>
    <property type="project" value="UniProtKB-SubCell"/>
</dbReference>
<feature type="domain" description="Neurotransmitter-gated ion-channel transmembrane" evidence="21">
    <location>
        <begin position="252"/>
        <end position="519"/>
    </location>
</feature>
<feature type="transmembrane region" description="Helical" evidence="18">
    <location>
        <begin position="505"/>
        <end position="525"/>
    </location>
</feature>
<evidence type="ECO:0000259" key="20">
    <source>
        <dbReference type="Pfam" id="PF02931"/>
    </source>
</evidence>
<dbReference type="PRINTS" id="PR00253">
    <property type="entry name" value="GABAARECEPTR"/>
</dbReference>
<evidence type="ECO:0000256" key="6">
    <source>
        <dbReference type="ARBA" id="ARBA00023018"/>
    </source>
</evidence>
<dbReference type="Pfam" id="PF02932">
    <property type="entry name" value="Neur_chan_memb"/>
    <property type="match status" value="1"/>
</dbReference>
<evidence type="ECO:0000256" key="3">
    <source>
        <dbReference type="ARBA" id="ARBA00022692"/>
    </source>
</evidence>
<organism evidence="22 23">
    <name type="scientific">Drosophila guanche</name>
    <name type="common">Fruit fly</name>
    <dbReference type="NCBI Taxonomy" id="7266"/>
    <lineage>
        <taxon>Eukaryota</taxon>
        <taxon>Metazoa</taxon>
        <taxon>Ecdysozoa</taxon>
        <taxon>Arthropoda</taxon>
        <taxon>Hexapoda</taxon>
        <taxon>Insecta</taxon>
        <taxon>Pterygota</taxon>
        <taxon>Neoptera</taxon>
        <taxon>Endopterygota</taxon>
        <taxon>Diptera</taxon>
        <taxon>Brachycera</taxon>
        <taxon>Muscomorpha</taxon>
        <taxon>Ephydroidea</taxon>
        <taxon>Drosophilidae</taxon>
        <taxon>Drosophila</taxon>
        <taxon>Sophophora</taxon>
    </lineage>
</organism>
<dbReference type="AlphaFoldDB" id="A0A3B0JZG0"/>
<keyword evidence="12" id="KW-0325">Glycoprotein</keyword>
<evidence type="ECO:0000313" key="23">
    <source>
        <dbReference type="Proteomes" id="UP000268350"/>
    </source>
</evidence>
<dbReference type="OrthoDB" id="203862at2759"/>
<keyword evidence="6" id="KW-0770">Synapse</keyword>
<dbReference type="Gene3D" id="1.20.58.390">
    <property type="entry name" value="Neurotransmitter-gated ion-channel transmembrane domain"/>
    <property type="match status" value="2"/>
</dbReference>
<keyword evidence="9" id="KW-1015">Disulfide bond</keyword>
<evidence type="ECO:0000256" key="17">
    <source>
        <dbReference type="ARBA" id="ARBA00034104"/>
    </source>
</evidence>
<keyword evidence="13" id="KW-0868">Chloride</keyword>
<dbReference type="NCBIfam" id="TIGR00860">
    <property type="entry name" value="LIC"/>
    <property type="match status" value="1"/>
</dbReference>
<dbReference type="PROSITE" id="PS00236">
    <property type="entry name" value="NEUROTR_ION_CHANNEL"/>
    <property type="match status" value="1"/>
</dbReference>
<protein>
    <submittedName>
        <fullName evidence="22">Blast:Gamma-aminobutyric acid receptor subunit alpha-2</fullName>
    </submittedName>
</protein>
<evidence type="ECO:0000256" key="15">
    <source>
        <dbReference type="ARBA" id="ARBA00023286"/>
    </source>
</evidence>
<dbReference type="CDD" id="cd19007">
    <property type="entry name" value="LGIC_ECD_GABAR_GRD-like"/>
    <property type="match status" value="1"/>
</dbReference>
<proteinExistence type="inferred from homology"/>
<dbReference type="InterPro" id="IPR006028">
    <property type="entry name" value="GABAA/Glycine_rcpt"/>
</dbReference>
<evidence type="ECO:0000256" key="16">
    <source>
        <dbReference type="ARBA" id="ARBA00023303"/>
    </source>
</evidence>
<keyword evidence="14" id="KW-0628">Postsynaptic cell membrane</keyword>
<comment type="subcellular location">
    <subcellularLocation>
        <location evidence="17">Postsynaptic cell membrane</location>
        <topology evidence="17">Multi-pass membrane protein</topology>
    </subcellularLocation>
</comment>
<reference evidence="23" key="1">
    <citation type="submission" date="2018-01" db="EMBL/GenBank/DDBJ databases">
        <authorList>
            <person name="Alioto T."/>
            <person name="Alioto T."/>
        </authorList>
    </citation>
    <scope>NUCLEOTIDE SEQUENCE [LARGE SCALE GENOMIC DNA]</scope>
</reference>
<dbReference type="GO" id="GO:0005254">
    <property type="term" value="F:chloride channel activity"/>
    <property type="evidence" value="ECO:0007669"/>
    <property type="project" value="UniProtKB-KW"/>
</dbReference>
<keyword evidence="7 18" id="KW-0406">Ion transport</keyword>
<dbReference type="STRING" id="7266.A0A3B0JZG0"/>
<comment type="caution">
    <text evidence="18">Lacks conserved residue(s) required for the propagation of feature annotation.</text>
</comment>
<accession>A0A3B0JZG0</accession>
<evidence type="ECO:0000256" key="2">
    <source>
        <dbReference type="ARBA" id="ARBA00022475"/>
    </source>
</evidence>
<feature type="region of interest" description="Disordered" evidence="19">
    <location>
        <begin position="1"/>
        <end position="24"/>
    </location>
</feature>
<feature type="transmembrane region" description="Helical" evidence="18">
    <location>
        <begin position="310"/>
        <end position="332"/>
    </location>
</feature>
<dbReference type="SUPFAM" id="SSF90112">
    <property type="entry name" value="Neurotransmitter-gated ion-channel transmembrane pore"/>
    <property type="match status" value="1"/>
</dbReference>
<dbReference type="PRINTS" id="PR00252">
    <property type="entry name" value="NRIONCHANNEL"/>
</dbReference>
<keyword evidence="1 18" id="KW-0813">Transport</keyword>
<dbReference type="InterPro" id="IPR006029">
    <property type="entry name" value="Neurotrans-gated_channel_TM"/>
</dbReference>
<dbReference type="InterPro" id="IPR038050">
    <property type="entry name" value="Neuro_actylchol_rec"/>
</dbReference>
<dbReference type="PRINTS" id="PR01079">
    <property type="entry name" value="GABAARALPHA"/>
</dbReference>
<evidence type="ECO:0000256" key="11">
    <source>
        <dbReference type="ARBA" id="ARBA00023173"/>
    </source>
</evidence>
<evidence type="ECO:0000259" key="21">
    <source>
        <dbReference type="Pfam" id="PF02932"/>
    </source>
</evidence>
<dbReference type="Gene3D" id="2.70.170.10">
    <property type="entry name" value="Neurotransmitter-gated ion-channel ligand-binding domain"/>
    <property type="match status" value="1"/>
</dbReference>
<name>A0A3B0JZG0_DROGU</name>
<dbReference type="InterPro" id="IPR006202">
    <property type="entry name" value="Neur_chan_lig-bd"/>
</dbReference>
<comment type="similarity">
    <text evidence="18">Belongs to the ligand-gated ion channel (TC 1.A.9) family.</text>
</comment>
<evidence type="ECO:0000256" key="19">
    <source>
        <dbReference type="SAM" id="MobiDB-lite"/>
    </source>
</evidence>
<keyword evidence="15" id="KW-1071">Ligand-gated ion channel</keyword>
<keyword evidence="5 18" id="KW-1133">Transmembrane helix</keyword>
<dbReference type="InterPro" id="IPR036719">
    <property type="entry name" value="Neuro-gated_channel_TM_sf"/>
</dbReference>
<evidence type="ECO:0000256" key="10">
    <source>
        <dbReference type="ARBA" id="ARBA00023170"/>
    </source>
</evidence>